<proteinExistence type="predicted"/>
<evidence type="ECO:0000313" key="1">
    <source>
        <dbReference type="EMBL" id="ASN72779.1"/>
    </source>
</evidence>
<reference evidence="1" key="1">
    <citation type="submission" date="2017-06" db="EMBL/GenBank/DDBJ databases">
        <title>Novel phages from South African skin metaviromes.</title>
        <authorList>
            <person name="van Zyl L.J."/>
            <person name="Abrahams Y."/>
            <person name="Stander E.A."/>
            <person name="Kirby B.M."/>
            <person name="Clavaud C."/>
            <person name="Farcet C."/>
            <person name="Breton L."/>
            <person name="Trindade M.I."/>
        </authorList>
    </citation>
    <scope>NUCLEOTIDE SEQUENCE</scope>
</reference>
<sequence>MVIFANANNFCRNYVIIKLQVISQKGSLNGYPFFYVKVFIKPHARHNKNTPRTSSIVSTGYSRSVMQLRKWPLGN</sequence>
<organism evidence="1">
    <name type="scientific">uncultured Caudovirales phage</name>
    <dbReference type="NCBI Taxonomy" id="2100421"/>
    <lineage>
        <taxon>Viruses</taxon>
        <taxon>Duplodnaviria</taxon>
        <taxon>Heunggongvirae</taxon>
        <taxon>Uroviricota</taxon>
        <taxon>Caudoviricetes</taxon>
        <taxon>Peduoviridae</taxon>
        <taxon>Maltschvirus</taxon>
        <taxon>Maltschvirus maltsch</taxon>
    </lineage>
</organism>
<gene>
    <name evidence="1" type="ORF">3S6_3</name>
</gene>
<name>A0A2H4JDM1_9CAUD</name>
<dbReference type="EMBL" id="MF417973">
    <property type="protein sequence ID" value="ASN72779.1"/>
    <property type="molecule type" value="Genomic_DNA"/>
</dbReference>
<protein>
    <submittedName>
        <fullName evidence="1">Uncharacterized protein</fullName>
    </submittedName>
</protein>
<accession>A0A2H4JDM1</accession>